<dbReference type="Proteomes" id="UP000073492">
    <property type="component" value="Unassembled WGS sequence"/>
</dbReference>
<protein>
    <submittedName>
        <fullName evidence="1">Uncharacterized protein</fullName>
    </submittedName>
</protein>
<dbReference type="AlphaFoldDB" id="A0A139IC25"/>
<organism evidence="1 2">
    <name type="scientific">Pseudocercospora musae</name>
    <dbReference type="NCBI Taxonomy" id="113226"/>
    <lineage>
        <taxon>Eukaryota</taxon>
        <taxon>Fungi</taxon>
        <taxon>Dikarya</taxon>
        <taxon>Ascomycota</taxon>
        <taxon>Pezizomycotina</taxon>
        <taxon>Dothideomycetes</taxon>
        <taxon>Dothideomycetidae</taxon>
        <taxon>Mycosphaerellales</taxon>
        <taxon>Mycosphaerellaceae</taxon>
        <taxon>Pseudocercospora</taxon>
    </lineage>
</organism>
<name>A0A139IC25_9PEZI</name>
<proteinExistence type="predicted"/>
<accession>A0A139IC25</accession>
<evidence type="ECO:0000313" key="1">
    <source>
        <dbReference type="EMBL" id="KXT12135.1"/>
    </source>
</evidence>
<evidence type="ECO:0000313" key="2">
    <source>
        <dbReference type="Proteomes" id="UP000073492"/>
    </source>
</evidence>
<gene>
    <name evidence="1" type="ORF">AC579_10392</name>
</gene>
<sequence length="79" mass="8629">MSCCSALFPPCLCRTKRVRDIEDADPERLDLGSSETRRAISSFHTAGPRDRGIAMKHPALLENAQLTQYRRNAAAAAAA</sequence>
<comment type="caution">
    <text evidence="1">The sequence shown here is derived from an EMBL/GenBank/DDBJ whole genome shotgun (WGS) entry which is preliminary data.</text>
</comment>
<keyword evidence="2" id="KW-1185">Reference proteome</keyword>
<dbReference type="EMBL" id="LFZO01000163">
    <property type="protein sequence ID" value="KXT12135.1"/>
    <property type="molecule type" value="Genomic_DNA"/>
</dbReference>
<reference evidence="1 2" key="1">
    <citation type="submission" date="2015-07" db="EMBL/GenBank/DDBJ databases">
        <title>Comparative genomics of the Sigatoka disease complex on banana suggests a link between parallel evolutionary changes in Pseudocercospora fijiensis and Pseudocercospora eumusae and increased virulence on the banana host.</title>
        <authorList>
            <person name="Chang T.-C."/>
            <person name="Salvucci A."/>
            <person name="Crous P.W."/>
            <person name="Stergiopoulos I."/>
        </authorList>
    </citation>
    <scope>NUCLEOTIDE SEQUENCE [LARGE SCALE GENOMIC DNA]</scope>
    <source>
        <strain evidence="1 2">CBS 116634</strain>
    </source>
</reference>